<keyword evidence="7 10" id="KW-1133">Transmembrane helix</keyword>
<evidence type="ECO:0000256" key="8">
    <source>
        <dbReference type="ARBA" id="ARBA00023136"/>
    </source>
</evidence>
<dbReference type="InterPro" id="IPR013233">
    <property type="entry name" value="PIG-X/PBN1"/>
</dbReference>
<dbReference type="Proteomes" id="UP000783686">
    <property type="component" value="Unassembled WGS sequence"/>
</dbReference>
<evidence type="ECO:0000313" key="12">
    <source>
        <dbReference type="Proteomes" id="UP000614601"/>
    </source>
</evidence>
<comment type="function">
    <text evidence="10">Stabilizing subunit of the glycosylphosphatidylinositol-mannosyltransferase I complex which catalyzes the transfer of the first mannose, via an alpha-1,4 bond from a dolichol-phosphate-mannose (Dol-P-Man) to the glucosaminyl acyl phosphatidylinositol (GlcN-(acyl)PI) intermediate to generate alpha-D-Man-(1-&gt;4)-alpha-D-GlcN-(1-&gt;6)-(1-radyl,2-acyl-sn-glycero-3-phospho)-2-acyl-inositol and participates in the sixth step of the glycosylphosphatidylinositol-anchor biosynthesis. Probably acts by stabilizing the mannosyltransferase PIGM.</text>
</comment>
<comment type="subcellular location">
    <subcellularLocation>
        <location evidence="1 10">Endoplasmic reticulum membrane</location>
        <topology evidence="1 10">Single-pass membrane protein</topology>
    </subcellularLocation>
</comment>
<dbReference type="GO" id="GO:0005789">
    <property type="term" value="C:endoplasmic reticulum membrane"/>
    <property type="evidence" value="ECO:0007669"/>
    <property type="project" value="UniProtKB-SubCell"/>
</dbReference>
<proteinExistence type="inferred from homology"/>
<dbReference type="UniPathway" id="UPA00196"/>
<dbReference type="EMBL" id="CAJFCW020000006">
    <property type="protein sequence ID" value="CAG9126414.1"/>
    <property type="molecule type" value="Genomic_DNA"/>
</dbReference>
<name>A0A811LNV0_9BILA</name>
<protein>
    <recommendedName>
        <fullName evidence="10">Phosphatidylinositol-glycan biosynthesis class X protein</fullName>
    </recommendedName>
</protein>
<dbReference type="GO" id="GO:0006506">
    <property type="term" value="P:GPI anchor biosynthetic process"/>
    <property type="evidence" value="ECO:0007669"/>
    <property type="project" value="UniProtKB-UniPathway"/>
</dbReference>
<evidence type="ECO:0000256" key="3">
    <source>
        <dbReference type="ARBA" id="ARBA00010345"/>
    </source>
</evidence>
<organism evidence="11 12">
    <name type="scientific">Bursaphelenchus okinawaensis</name>
    <dbReference type="NCBI Taxonomy" id="465554"/>
    <lineage>
        <taxon>Eukaryota</taxon>
        <taxon>Metazoa</taxon>
        <taxon>Ecdysozoa</taxon>
        <taxon>Nematoda</taxon>
        <taxon>Chromadorea</taxon>
        <taxon>Rhabditida</taxon>
        <taxon>Tylenchina</taxon>
        <taxon>Tylenchomorpha</taxon>
        <taxon>Aphelenchoidea</taxon>
        <taxon>Aphelenchoididae</taxon>
        <taxon>Bursaphelenchus</taxon>
    </lineage>
</organism>
<keyword evidence="9" id="KW-0325">Glycoprotein</keyword>
<sequence length="201" mass="22958">MDVVVEVSSMERLTECNLAYFYQIPKGLFIKVEAMNETLFNHCYLSSSWNLEDLSDSVAVTDLKPLIIFSKKQMRKVFVFKDEFKFPVHFRYNPAKYPEELPPIVEIASPRVYIRCMENKTLLEEETCYKNRENLACGCNQSPRCSYIRLNASASSPKQKATVPSGDKSKVQLVVASTLVFVFVCLVVIFVSTPAQKSKKK</sequence>
<dbReference type="PANTHER" id="PTHR28650:SF1">
    <property type="entry name" value="PHOSPHATIDYLINOSITOL-GLYCAN BIOSYNTHESIS CLASS X PROTEIN"/>
    <property type="match status" value="1"/>
</dbReference>
<evidence type="ECO:0000313" key="11">
    <source>
        <dbReference type="EMBL" id="CAD5229340.1"/>
    </source>
</evidence>
<dbReference type="OrthoDB" id="5546453at2759"/>
<evidence type="ECO:0000256" key="5">
    <source>
        <dbReference type="ARBA" id="ARBA00022692"/>
    </source>
</evidence>
<evidence type="ECO:0000256" key="10">
    <source>
        <dbReference type="RuleBase" id="RU366056"/>
    </source>
</evidence>
<evidence type="ECO:0000256" key="2">
    <source>
        <dbReference type="ARBA" id="ARBA00004687"/>
    </source>
</evidence>
<comment type="similarity">
    <text evidence="3 10">Belongs to the PIGX family.</text>
</comment>
<accession>A0A811LNV0</accession>
<dbReference type="AlphaFoldDB" id="A0A811LNV0"/>
<evidence type="ECO:0000256" key="7">
    <source>
        <dbReference type="ARBA" id="ARBA00022989"/>
    </source>
</evidence>
<feature type="transmembrane region" description="Helical" evidence="10">
    <location>
        <begin position="171"/>
        <end position="191"/>
    </location>
</feature>
<dbReference type="EMBL" id="CAJFDH010000006">
    <property type="protein sequence ID" value="CAD5229340.1"/>
    <property type="molecule type" value="Genomic_DNA"/>
</dbReference>
<evidence type="ECO:0000256" key="1">
    <source>
        <dbReference type="ARBA" id="ARBA00004389"/>
    </source>
</evidence>
<dbReference type="Proteomes" id="UP000614601">
    <property type="component" value="Unassembled WGS sequence"/>
</dbReference>
<evidence type="ECO:0000256" key="9">
    <source>
        <dbReference type="ARBA" id="ARBA00023180"/>
    </source>
</evidence>
<comment type="pathway">
    <text evidence="2 10">Glycolipid biosynthesis; glycosylphosphatidylinositol-anchor biosynthesis.</text>
</comment>
<dbReference type="Pfam" id="PF08320">
    <property type="entry name" value="PIG-X"/>
    <property type="match status" value="1"/>
</dbReference>
<evidence type="ECO:0000256" key="6">
    <source>
        <dbReference type="ARBA" id="ARBA00022824"/>
    </source>
</evidence>
<dbReference type="InterPro" id="IPR040039">
    <property type="entry name" value="PIGX"/>
</dbReference>
<keyword evidence="4 10" id="KW-0337">GPI-anchor biosynthesis</keyword>
<keyword evidence="12" id="KW-1185">Reference proteome</keyword>
<evidence type="ECO:0000256" key="4">
    <source>
        <dbReference type="ARBA" id="ARBA00022502"/>
    </source>
</evidence>
<dbReference type="PANTHER" id="PTHR28650">
    <property type="entry name" value="PHOSPHATIDYLINOSITOL-GLYCAN BIOSYNTHESIS CLASS X PROTEIN"/>
    <property type="match status" value="1"/>
</dbReference>
<reference evidence="11" key="1">
    <citation type="submission" date="2020-09" db="EMBL/GenBank/DDBJ databases">
        <authorList>
            <person name="Kikuchi T."/>
        </authorList>
    </citation>
    <scope>NUCLEOTIDE SEQUENCE</scope>
    <source>
        <strain evidence="11">SH1</strain>
    </source>
</reference>
<keyword evidence="5 10" id="KW-0812">Transmembrane</keyword>
<keyword evidence="6 10" id="KW-0256">Endoplasmic reticulum</keyword>
<gene>
    <name evidence="11" type="ORF">BOKJ2_LOCUS13399</name>
</gene>
<comment type="caution">
    <text evidence="11">The sequence shown here is derived from an EMBL/GenBank/DDBJ whole genome shotgun (WGS) entry which is preliminary data.</text>
</comment>
<keyword evidence="8 10" id="KW-0472">Membrane</keyword>